<keyword evidence="3" id="KW-1185">Reference proteome</keyword>
<reference evidence="2" key="1">
    <citation type="thesis" date="2020" institute="ProQuest LLC" country="789 East Eisenhower Parkway, Ann Arbor, MI, USA">
        <title>Comparative Genomics and Chromosome Evolution.</title>
        <authorList>
            <person name="Mudd A.B."/>
        </authorList>
    </citation>
    <scope>NUCLEOTIDE SEQUENCE</scope>
    <source>
        <strain evidence="2">237g6f4</strain>
        <tissue evidence="2">Blood</tissue>
    </source>
</reference>
<proteinExistence type="predicted"/>
<evidence type="ECO:0000256" key="1">
    <source>
        <dbReference type="SAM" id="MobiDB-lite"/>
    </source>
</evidence>
<evidence type="ECO:0000313" key="2">
    <source>
        <dbReference type="EMBL" id="KAG8572435.1"/>
    </source>
</evidence>
<dbReference type="PANTHER" id="PTHR15387">
    <property type="entry name" value="PROTEIN PHOSPHATASE 1 REGULATORY SUBUNIT 17"/>
    <property type="match status" value="1"/>
</dbReference>
<dbReference type="GO" id="GO:0004864">
    <property type="term" value="F:protein phosphatase inhibitor activity"/>
    <property type="evidence" value="ECO:0007669"/>
    <property type="project" value="InterPro"/>
</dbReference>
<sequence>MLYISLFHNIGFIFTESRRFFLNMSTEFVSPLDHSEDILDNLSEQLMRNCDIHIKGKKGKNAPTSQNIEMDLNRPRRKDTPALHKPPFIPDFSELLLKRFDEVEKQQKNMQIPSAMNKDPELSKPRRKDAPALHATVLLPGARPVNEDKRTIIAESDESDG</sequence>
<feature type="region of interest" description="Disordered" evidence="1">
    <location>
        <begin position="106"/>
        <end position="161"/>
    </location>
</feature>
<feature type="region of interest" description="Disordered" evidence="1">
    <location>
        <begin position="55"/>
        <end position="87"/>
    </location>
</feature>
<dbReference type="InterPro" id="IPR033242">
    <property type="entry name" value="PPP1R17"/>
</dbReference>
<dbReference type="EMBL" id="WNYA01000005">
    <property type="protein sequence ID" value="KAG8572435.1"/>
    <property type="molecule type" value="Genomic_DNA"/>
</dbReference>
<gene>
    <name evidence="2" type="ORF">GDO81_012043</name>
</gene>
<evidence type="ECO:0000313" key="3">
    <source>
        <dbReference type="Proteomes" id="UP000824782"/>
    </source>
</evidence>
<feature type="compositionally biased region" description="Basic and acidic residues" evidence="1">
    <location>
        <begin position="71"/>
        <end position="82"/>
    </location>
</feature>
<protein>
    <recommendedName>
        <fullName evidence="4">Protein phosphatase 1 regulatory subunit 17</fullName>
    </recommendedName>
</protein>
<feature type="compositionally biased region" description="Basic and acidic residues" evidence="1">
    <location>
        <begin position="118"/>
        <end position="131"/>
    </location>
</feature>
<name>A0AAV7BIG4_ENGPU</name>
<organism evidence="2 3">
    <name type="scientific">Engystomops pustulosus</name>
    <name type="common">Tungara frog</name>
    <name type="synonym">Physalaemus pustulosus</name>
    <dbReference type="NCBI Taxonomy" id="76066"/>
    <lineage>
        <taxon>Eukaryota</taxon>
        <taxon>Metazoa</taxon>
        <taxon>Chordata</taxon>
        <taxon>Craniata</taxon>
        <taxon>Vertebrata</taxon>
        <taxon>Euteleostomi</taxon>
        <taxon>Amphibia</taxon>
        <taxon>Batrachia</taxon>
        <taxon>Anura</taxon>
        <taxon>Neobatrachia</taxon>
        <taxon>Hyloidea</taxon>
        <taxon>Leptodactylidae</taxon>
        <taxon>Leiuperinae</taxon>
        <taxon>Engystomops</taxon>
    </lineage>
</organism>
<evidence type="ECO:0008006" key="4">
    <source>
        <dbReference type="Google" id="ProtNLM"/>
    </source>
</evidence>
<dbReference type="PANTHER" id="PTHR15387:SF0">
    <property type="entry name" value="PROTEIN PHOSPHATASE 1 REGULATORY SUBUNIT 17"/>
    <property type="match status" value="1"/>
</dbReference>
<accession>A0AAV7BIG4</accession>
<comment type="caution">
    <text evidence="2">The sequence shown here is derived from an EMBL/GenBank/DDBJ whole genome shotgun (WGS) entry which is preliminary data.</text>
</comment>
<dbReference type="AlphaFoldDB" id="A0AAV7BIG4"/>
<dbReference type="Proteomes" id="UP000824782">
    <property type="component" value="Unassembled WGS sequence"/>
</dbReference>